<dbReference type="Proteomes" id="UP001143480">
    <property type="component" value="Unassembled WGS sequence"/>
</dbReference>
<organism evidence="4 5">
    <name type="scientific">Dactylosporangium matsuzakiense</name>
    <dbReference type="NCBI Taxonomy" id="53360"/>
    <lineage>
        <taxon>Bacteria</taxon>
        <taxon>Bacillati</taxon>
        <taxon>Actinomycetota</taxon>
        <taxon>Actinomycetes</taxon>
        <taxon>Micromonosporales</taxon>
        <taxon>Micromonosporaceae</taxon>
        <taxon>Dactylosporangium</taxon>
    </lineage>
</organism>
<dbReference type="GO" id="GO:0016491">
    <property type="term" value="F:oxidoreductase activity"/>
    <property type="evidence" value="ECO:0007669"/>
    <property type="project" value="UniProtKB-KW"/>
</dbReference>
<evidence type="ECO:0000313" key="4">
    <source>
        <dbReference type="EMBL" id="GLL05721.1"/>
    </source>
</evidence>
<gene>
    <name evidence="4" type="ORF">GCM10017581_074680</name>
</gene>
<dbReference type="Gene3D" id="3.40.109.10">
    <property type="entry name" value="NADH Oxidase"/>
    <property type="match status" value="1"/>
</dbReference>
<dbReference type="RefSeq" id="WP_261964596.1">
    <property type="nucleotide sequence ID" value="NZ_BSFP01000062.1"/>
</dbReference>
<comment type="caution">
    <text evidence="4">The sequence shown here is derived from an EMBL/GenBank/DDBJ whole genome shotgun (WGS) entry which is preliminary data.</text>
</comment>
<keyword evidence="5" id="KW-1185">Reference proteome</keyword>
<dbReference type="InterPro" id="IPR029479">
    <property type="entry name" value="Nitroreductase"/>
</dbReference>
<name>A0A9W6KSJ8_9ACTN</name>
<reference evidence="4" key="1">
    <citation type="journal article" date="2014" name="Int. J. Syst. Evol. Microbiol.">
        <title>Complete genome sequence of Corynebacterium casei LMG S-19264T (=DSM 44701T), isolated from a smear-ripened cheese.</title>
        <authorList>
            <consortium name="US DOE Joint Genome Institute (JGI-PGF)"/>
            <person name="Walter F."/>
            <person name="Albersmeier A."/>
            <person name="Kalinowski J."/>
            <person name="Ruckert C."/>
        </authorList>
    </citation>
    <scope>NUCLEOTIDE SEQUENCE</scope>
    <source>
        <strain evidence="4">VKM Ac-1321</strain>
    </source>
</reference>
<proteinExistence type="inferred from homology"/>
<evidence type="ECO:0000313" key="5">
    <source>
        <dbReference type="Proteomes" id="UP001143480"/>
    </source>
</evidence>
<keyword evidence="2" id="KW-0560">Oxidoreductase</keyword>
<feature type="domain" description="Nitroreductase" evidence="3">
    <location>
        <begin position="15"/>
        <end position="76"/>
    </location>
</feature>
<comment type="similarity">
    <text evidence="1">Belongs to the nitroreductase family.</text>
</comment>
<evidence type="ECO:0000259" key="3">
    <source>
        <dbReference type="Pfam" id="PF00881"/>
    </source>
</evidence>
<evidence type="ECO:0000256" key="2">
    <source>
        <dbReference type="ARBA" id="ARBA00023002"/>
    </source>
</evidence>
<protein>
    <submittedName>
        <fullName evidence="4">Oxidoreductase</fullName>
    </submittedName>
</protein>
<dbReference type="Pfam" id="PF00881">
    <property type="entry name" value="Nitroreductase"/>
    <property type="match status" value="1"/>
</dbReference>
<accession>A0A9W6KSJ8</accession>
<evidence type="ECO:0000256" key="1">
    <source>
        <dbReference type="ARBA" id="ARBA00007118"/>
    </source>
</evidence>
<dbReference type="PANTHER" id="PTHR43673:SF10">
    <property type="entry name" value="NADH DEHYDROGENASE_NAD(P)H NITROREDUCTASE XCC3605-RELATED"/>
    <property type="match status" value="1"/>
</dbReference>
<reference evidence="4" key="2">
    <citation type="submission" date="2023-01" db="EMBL/GenBank/DDBJ databases">
        <authorList>
            <person name="Sun Q."/>
            <person name="Evtushenko L."/>
        </authorList>
    </citation>
    <scope>NUCLEOTIDE SEQUENCE</scope>
    <source>
        <strain evidence="4">VKM Ac-1321</strain>
    </source>
</reference>
<dbReference type="InterPro" id="IPR000415">
    <property type="entry name" value="Nitroreductase-like"/>
</dbReference>
<dbReference type="AlphaFoldDB" id="A0A9W6KSJ8"/>
<dbReference type="SUPFAM" id="SSF55469">
    <property type="entry name" value="FMN-dependent nitroreductase-like"/>
    <property type="match status" value="1"/>
</dbReference>
<dbReference type="EMBL" id="BSFP01000062">
    <property type="protein sequence ID" value="GLL05721.1"/>
    <property type="molecule type" value="Genomic_DNA"/>
</dbReference>
<sequence length="195" mass="21097">MRDDLTPPGLHPLLAARWSPTVFDPAFEVTPAGTELLVEAARWAPSAGNSQPWAFIVARRGDDTHRRLIRHLAPSAARWAPSASVLVANLAHRWVEGTDWEFSEFAHYDLGQAVAHMTFQAGALGLSVRQFRAFDQAAVAADFTVPGHWEVTSMSAIGRVPADSGPRPPSALSPAPARVRRPVDDLLWTAADPPG</sequence>
<dbReference type="PANTHER" id="PTHR43673">
    <property type="entry name" value="NAD(P)H NITROREDUCTASE YDGI-RELATED"/>
    <property type="match status" value="1"/>
</dbReference>